<dbReference type="OrthoDB" id="2379112at2"/>
<protein>
    <recommendedName>
        <fullName evidence="4">Peptidase MA-like domain-containing protein</fullName>
    </recommendedName>
</protein>
<evidence type="ECO:0000313" key="2">
    <source>
        <dbReference type="EMBL" id="MZP30428.1"/>
    </source>
</evidence>
<proteinExistence type="predicted"/>
<dbReference type="AlphaFoldDB" id="A0A845L9P6"/>
<comment type="caution">
    <text evidence="2">The sequence shown here is derived from an EMBL/GenBank/DDBJ whole genome shotgun (WGS) entry which is preliminary data.</text>
</comment>
<keyword evidence="3" id="KW-1185">Reference proteome</keyword>
<evidence type="ECO:0000256" key="1">
    <source>
        <dbReference type="SAM" id="MobiDB-lite"/>
    </source>
</evidence>
<dbReference type="RefSeq" id="WP_161258949.1">
    <property type="nucleotide sequence ID" value="NZ_WXEY01000013.1"/>
</dbReference>
<evidence type="ECO:0008006" key="4">
    <source>
        <dbReference type="Google" id="ProtNLM"/>
    </source>
</evidence>
<gene>
    <name evidence="2" type="ORF">GTO91_11965</name>
</gene>
<name>A0A845L9P6_9FIRM</name>
<evidence type="ECO:0000313" key="3">
    <source>
        <dbReference type="Proteomes" id="UP000463470"/>
    </source>
</evidence>
<dbReference type="EMBL" id="WXEY01000013">
    <property type="protein sequence ID" value="MZP30428.1"/>
    <property type="molecule type" value="Genomic_DNA"/>
</dbReference>
<sequence>MRKLLAFLAIALLLLTGWRVMSPSMPNLSGHPGLSGKGIASSWQEAQTAAQKWTEALKDRLTGIDVGQTPATVVDSLKNGVDRVKDAIDDPEQVKEQLNRRLGEIIDNVEALNDQLLVQGRDPRELLAKHFGSRHLPRPSDPETASRSRKTATGIQILAGDSGVPDSIVQQAAETVQTTALPIVQAKLGQAPSNQTVVVLYSTKTAYRKALTDAGVEASLITPIVENTNGICIGTDVWIPLYSLQDKSSLANVLTHELVHVVFNEQGLGSKLPTWVNEGVAWDAGMTAVKKINPAMARRLEKSLDSQIRRAAKEGRILPLSASEEDILRADYNVEWQDYLAVEHLIKKYGEERLRAFLTGARKTGVAASFQAQYGMSITRFEREFAAAL</sequence>
<accession>A0A845L9P6</accession>
<reference evidence="2 3" key="1">
    <citation type="submission" date="2020-01" db="EMBL/GenBank/DDBJ databases">
        <title>Whole-genome sequence of Heliobacterium undosum DSM 13378.</title>
        <authorList>
            <person name="Kyndt J.A."/>
            <person name="Meyer T.E."/>
        </authorList>
    </citation>
    <scope>NUCLEOTIDE SEQUENCE [LARGE SCALE GENOMIC DNA]</scope>
    <source>
        <strain evidence="2 3">DSM 13378</strain>
    </source>
</reference>
<organism evidence="2 3">
    <name type="scientific">Heliomicrobium undosum</name>
    <dbReference type="NCBI Taxonomy" id="121734"/>
    <lineage>
        <taxon>Bacteria</taxon>
        <taxon>Bacillati</taxon>
        <taxon>Bacillota</taxon>
        <taxon>Clostridia</taxon>
        <taxon>Eubacteriales</taxon>
        <taxon>Heliobacteriaceae</taxon>
        <taxon>Heliomicrobium</taxon>
    </lineage>
</organism>
<dbReference type="Proteomes" id="UP000463470">
    <property type="component" value="Unassembled WGS sequence"/>
</dbReference>
<feature type="region of interest" description="Disordered" evidence="1">
    <location>
        <begin position="130"/>
        <end position="150"/>
    </location>
</feature>